<protein>
    <submittedName>
        <fullName evidence="2">Uncharacterized protein</fullName>
    </submittedName>
</protein>
<sequence length="177" mass="18862">MDISKYLPLSQRRHDDESTVTSDRRVEIAAVVDRARDLLASRPESDPLARRFVADARLAAAGEASPAPVDLLALADQVRTGRKRKVSELARAVRALLSLADALGSSADLPSLTLGSVALYASGMAPFERRAVIAGHTVKAIDADWQFGSGPELRGTAEGITRFLLALSDTPPRAPHA</sequence>
<comment type="caution">
    <text evidence="2">The sequence shown here is derived from an EMBL/GenBank/DDBJ whole genome shotgun (WGS) entry which is preliminary data.</text>
</comment>
<keyword evidence="3" id="KW-1185">Reference proteome</keyword>
<feature type="region of interest" description="Disordered" evidence="1">
    <location>
        <begin position="1"/>
        <end position="21"/>
    </location>
</feature>
<feature type="compositionally biased region" description="Basic and acidic residues" evidence="1">
    <location>
        <begin position="12"/>
        <end position="21"/>
    </location>
</feature>
<evidence type="ECO:0000313" key="2">
    <source>
        <dbReference type="EMBL" id="MFH8251955.1"/>
    </source>
</evidence>
<accession>A0ABW7QB74</accession>
<dbReference type="Proteomes" id="UP001610861">
    <property type="component" value="Unassembled WGS sequence"/>
</dbReference>
<evidence type="ECO:0000313" key="3">
    <source>
        <dbReference type="Proteomes" id="UP001610861"/>
    </source>
</evidence>
<reference evidence="2 3" key="1">
    <citation type="submission" date="2024-09" db="EMBL/GenBank/DDBJ databases">
        <authorList>
            <person name="Pan X."/>
        </authorList>
    </citation>
    <scope>NUCLEOTIDE SEQUENCE [LARGE SCALE GENOMIC DNA]</scope>
    <source>
        <strain evidence="2 3">B2969</strain>
    </source>
</reference>
<name>A0ABW7QB74_9MICO</name>
<evidence type="ECO:0000256" key="1">
    <source>
        <dbReference type="SAM" id="MobiDB-lite"/>
    </source>
</evidence>
<gene>
    <name evidence="2" type="ORF">ACH3VR_16440</name>
</gene>
<proteinExistence type="predicted"/>
<dbReference type="RefSeq" id="WP_397557402.1">
    <property type="nucleotide sequence ID" value="NZ_JBIQWL010000006.1"/>
</dbReference>
<organism evidence="2 3">
    <name type="scientific">Microbacterium alkaliflavum</name>
    <dbReference type="NCBI Taxonomy" id="3248839"/>
    <lineage>
        <taxon>Bacteria</taxon>
        <taxon>Bacillati</taxon>
        <taxon>Actinomycetota</taxon>
        <taxon>Actinomycetes</taxon>
        <taxon>Micrococcales</taxon>
        <taxon>Microbacteriaceae</taxon>
        <taxon>Microbacterium</taxon>
    </lineage>
</organism>
<dbReference type="EMBL" id="JBIQWL010000006">
    <property type="protein sequence ID" value="MFH8251955.1"/>
    <property type="molecule type" value="Genomic_DNA"/>
</dbReference>